<feature type="transmembrane region" description="Helical" evidence="1">
    <location>
        <begin position="84"/>
        <end position="102"/>
    </location>
</feature>
<keyword evidence="3" id="KW-1185">Reference proteome</keyword>
<evidence type="ECO:0000313" key="2">
    <source>
        <dbReference type="EMBL" id="HIJ99749.1"/>
    </source>
</evidence>
<dbReference type="Proteomes" id="UP000604391">
    <property type="component" value="Unassembled WGS sequence"/>
</dbReference>
<dbReference type="Pfam" id="PF11139">
    <property type="entry name" value="SfLAP"/>
    <property type="match status" value="1"/>
</dbReference>
<dbReference type="AlphaFoldDB" id="A0A832X5E8"/>
<organism evidence="2 3">
    <name type="scientific">Candidatus Undinarchaeum marinum</name>
    <dbReference type="NCBI Taxonomy" id="2756141"/>
    <lineage>
        <taxon>Archaea</taxon>
        <taxon>Candidatus Undinarchaeota</taxon>
        <taxon>Candidatus Undinarchaeia</taxon>
        <taxon>Candidatus Undinarchaeales</taxon>
        <taxon>Candidatus Undinarchaeaceae</taxon>
        <taxon>Candidatus Undinarchaeum</taxon>
    </lineage>
</organism>
<keyword evidence="1" id="KW-0812">Transmembrane</keyword>
<name>A0A832X5E8_9ARCH</name>
<feature type="transmembrane region" description="Helical" evidence="1">
    <location>
        <begin position="140"/>
        <end position="173"/>
    </location>
</feature>
<feature type="transmembrane region" description="Helical" evidence="1">
    <location>
        <begin position="224"/>
        <end position="241"/>
    </location>
</feature>
<evidence type="ECO:0000256" key="1">
    <source>
        <dbReference type="SAM" id="Phobius"/>
    </source>
</evidence>
<gene>
    <name evidence="2" type="ORF">H1011_02910</name>
</gene>
<accession>A0A832X5E8</accession>
<sequence length="242" mass="26344">MSIGGRIMASQLTIGIVIAAALADSINPCVFGVLIFLMGYMLTAFKSKARLLIGGLIYIATVYVTYFLIGLGILSAAYSANLTNSLYMVAAVIAILAGILEVKDFFWYGKGPSLQIMPGGAERIKKYTYKFSKFNDKHPAFNMVLAVGLGVLVVFVELPCTGAPYLAIIGLLASGEYSNGVPLLLFYNLIFILPLLVILGLVYTGKASKQLEAWRKKHRGLMRLFIGIFLLALGTYMFWLAS</sequence>
<keyword evidence="1" id="KW-1133">Transmembrane helix</keyword>
<dbReference type="PANTHER" id="PTHR31272:SF9">
    <property type="entry name" value="BLL1027 PROTEIN"/>
    <property type="match status" value="1"/>
</dbReference>
<feature type="transmembrane region" description="Helical" evidence="1">
    <location>
        <begin position="12"/>
        <end position="39"/>
    </location>
</feature>
<dbReference type="EMBL" id="DVAD01000015">
    <property type="protein sequence ID" value="HIJ99749.1"/>
    <property type="molecule type" value="Genomic_DNA"/>
</dbReference>
<evidence type="ECO:0008006" key="4">
    <source>
        <dbReference type="Google" id="ProtNLM"/>
    </source>
</evidence>
<proteinExistence type="predicted"/>
<comment type="caution">
    <text evidence="2">The sequence shown here is derived from an EMBL/GenBank/DDBJ whole genome shotgun (WGS) entry which is preliminary data.</text>
</comment>
<protein>
    <recommendedName>
        <fullName evidence="4">Cytochrome c biogenesis protein transmembrane region</fullName>
    </recommendedName>
</protein>
<keyword evidence="1" id="KW-0472">Membrane</keyword>
<dbReference type="InterPro" id="IPR021315">
    <property type="entry name" value="Gap/Sap"/>
</dbReference>
<dbReference type="PANTHER" id="PTHR31272">
    <property type="entry name" value="CYTOCHROME C-TYPE BIOGENESIS PROTEIN HI_1454-RELATED"/>
    <property type="match status" value="1"/>
</dbReference>
<reference evidence="2 3" key="1">
    <citation type="journal article" name="Nat. Commun.">
        <title>Undinarchaeota illuminate DPANN phylogeny and the impact of gene transfer on archaeal evolution.</title>
        <authorList>
            <person name="Dombrowski N."/>
            <person name="Williams T.A."/>
            <person name="Sun J."/>
            <person name="Woodcroft B.J."/>
            <person name="Lee J.H."/>
            <person name="Minh B.Q."/>
            <person name="Rinke C."/>
            <person name="Spang A."/>
        </authorList>
    </citation>
    <scope>NUCLEOTIDE SEQUENCE [LARGE SCALE GENOMIC DNA]</scope>
    <source>
        <strain evidence="2">MAG_bin17</strain>
    </source>
</reference>
<dbReference type="InterPro" id="IPR051790">
    <property type="entry name" value="Cytochrome_c-biogenesis_DsbD"/>
</dbReference>
<evidence type="ECO:0000313" key="3">
    <source>
        <dbReference type="Proteomes" id="UP000604391"/>
    </source>
</evidence>
<feature type="transmembrane region" description="Helical" evidence="1">
    <location>
        <begin position="51"/>
        <end position="78"/>
    </location>
</feature>
<feature type="transmembrane region" description="Helical" evidence="1">
    <location>
        <begin position="185"/>
        <end position="203"/>
    </location>
</feature>